<protein>
    <submittedName>
        <fullName evidence="2">STAS domain-containing protein</fullName>
    </submittedName>
</protein>
<reference evidence="2 3" key="1">
    <citation type="submission" date="2019-09" db="EMBL/GenBank/DDBJ databases">
        <title>YIM 132180 draft genome.</title>
        <authorList>
            <person name="Zhang K."/>
        </authorList>
    </citation>
    <scope>NUCLEOTIDE SEQUENCE [LARGE SCALE GENOMIC DNA]</scope>
    <source>
        <strain evidence="2 3">YIM 132180</strain>
    </source>
</reference>
<comment type="caution">
    <text evidence="2">The sequence shown here is derived from an EMBL/GenBank/DDBJ whole genome shotgun (WGS) entry which is preliminary data.</text>
</comment>
<dbReference type="EMBL" id="VZDO01000026">
    <property type="protein sequence ID" value="KAB0676117.1"/>
    <property type="molecule type" value="Genomic_DNA"/>
</dbReference>
<sequence>MTTRKSSRKVATLELPSVLDVRAAMPLHGSLAGLRGRAVELDASQVQRLGGQCLQVLVAAAAAWRLDGV</sequence>
<dbReference type="AlphaFoldDB" id="A0A7V7PKE2"/>
<evidence type="ECO:0000313" key="2">
    <source>
        <dbReference type="EMBL" id="KAB0676117.1"/>
    </source>
</evidence>
<keyword evidence="3" id="KW-1185">Reference proteome</keyword>
<gene>
    <name evidence="2" type="ORF">F6X38_22235</name>
</gene>
<dbReference type="Pfam" id="PF13466">
    <property type="entry name" value="STAS_2"/>
    <property type="match status" value="1"/>
</dbReference>
<feature type="non-terminal residue" evidence="2">
    <location>
        <position position="69"/>
    </location>
</feature>
<dbReference type="Proteomes" id="UP000432089">
    <property type="component" value="Unassembled WGS sequence"/>
</dbReference>
<accession>A0A7V7PKE2</accession>
<feature type="domain" description="MlaB-like STAS" evidence="1">
    <location>
        <begin position="13"/>
        <end position="65"/>
    </location>
</feature>
<proteinExistence type="predicted"/>
<evidence type="ECO:0000259" key="1">
    <source>
        <dbReference type="Pfam" id="PF13466"/>
    </source>
</evidence>
<evidence type="ECO:0000313" key="3">
    <source>
        <dbReference type="Proteomes" id="UP000432089"/>
    </source>
</evidence>
<dbReference type="RefSeq" id="WP_150973747.1">
    <property type="nucleotide sequence ID" value="NZ_VZDO01000026.1"/>
</dbReference>
<organism evidence="2 3">
    <name type="scientific">Plantimonas leprariae</name>
    <dbReference type="NCBI Taxonomy" id="2615207"/>
    <lineage>
        <taxon>Bacteria</taxon>
        <taxon>Pseudomonadati</taxon>
        <taxon>Pseudomonadota</taxon>
        <taxon>Alphaproteobacteria</taxon>
        <taxon>Hyphomicrobiales</taxon>
        <taxon>Aurantimonadaceae</taxon>
        <taxon>Plantimonas</taxon>
    </lineage>
</organism>
<name>A0A7V7PKE2_9HYPH</name>
<dbReference type="InterPro" id="IPR058548">
    <property type="entry name" value="MlaB-like_STAS"/>
</dbReference>